<feature type="compositionally biased region" description="Acidic residues" evidence="1">
    <location>
        <begin position="126"/>
        <end position="155"/>
    </location>
</feature>
<accession>A0A6P1YTT6</accession>
<protein>
    <submittedName>
        <fullName evidence="2">Uncharacterized protein</fullName>
    </submittedName>
</protein>
<geneLocation type="plasmid" evidence="3">
    <name>plgm</name>
</geneLocation>
<reference evidence="2 3" key="1">
    <citation type="submission" date="2020-02" db="EMBL/GenBank/DDBJ databases">
        <authorList>
            <person name="Li G."/>
        </authorList>
    </citation>
    <scope>NUCLEOTIDE SEQUENCE [LARGE SCALE GENOMIC DNA]</scope>
    <source>
        <strain evidence="2 3">DSM 102029</strain>
        <plasmid evidence="3">plgm</plasmid>
    </source>
</reference>
<evidence type="ECO:0000313" key="3">
    <source>
        <dbReference type="Proteomes" id="UP000464751"/>
    </source>
</evidence>
<evidence type="ECO:0000256" key="1">
    <source>
        <dbReference type="SAM" id="MobiDB-lite"/>
    </source>
</evidence>
<name>A0A6P1YTT6_9HYPH</name>
<dbReference type="RefSeq" id="WP_163078346.1">
    <property type="nucleotide sequence ID" value="NZ_CP048631.1"/>
</dbReference>
<dbReference type="EMBL" id="CP048631">
    <property type="protein sequence ID" value="QIB36542.1"/>
    <property type="molecule type" value="Genomic_DNA"/>
</dbReference>
<feature type="region of interest" description="Disordered" evidence="1">
    <location>
        <begin position="57"/>
        <end position="174"/>
    </location>
</feature>
<gene>
    <name evidence="2" type="ORF">G3A50_22260</name>
</gene>
<dbReference type="AlphaFoldDB" id="A0A6P1YTT6"/>
<sequence length="174" mass="18297">MFLDTAYGGPAPSPRRDHHAMRADLTDIIERAIAALDALEGDPDLEAAGDYLDASYPEWSGAPPVLNDGRGMPFEDAEESGDLEPSLGAPEAGLGGARYCSGIGPVVASGEPQRSQLHWADGGQDEREDEHDGAEPDSDGEMDDFREDDDPEEDSDPHGGADDDDNGVADDGGC</sequence>
<feature type="compositionally biased region" description="Acidic residues" evidence="1">
    <location>
        <begin position="162"/>
        <end position="174"/>
    </location>
</feature>
<organism evidence="2 3">
    <name type="scientific">Ancylobacter pratisalsi</name>
    <dbReference type="NCBI Taxonomy" id="1745854"/>
    <lineage>
        <taxon>Bacteria</taxon>
        <taxon>Pseudomonadati</taxon>
        <taxon>Pseudomonadota</taxon>
        <taxon>Alphaproteobacteria</taxon>
        <taxon>Hyphomicrobiales</taxon>
        <taxon>Xanthobacteraceae</taxon>
        <taxon>Ancylobacter</taxon>
    </lineage>
</organism>
<keyword evidence="3" id="KW-1185">Reference proteome</keyword>
<dbReference type="KEGG" id="apra:G3A50_22260"/>
<proteinExistence type="predicted"/>
<feature type="region of interest" description="Disordered" evidence="1">
    <location>
        <begin position="1"/>
        <end position="20"/>
    </location>
</feature>
<dbReference type="Proteomes" id="UP000464751">
    <property type="component" value="Plasmid pLGM"/>
</dbReference>
<evidence type="ECO:0000313" key="2">
    <source>
        <dbReference type="EMBL" id="QIB36542.1"/>
    </source>
</evidence>
<keyword evidence="2" id="KW-0614">Plasmid</keyword>